<protein>
    <submittedName>
        <fullName evidence="1">Uncharacterized protein</fullName>
    </submittedName>
</protein>
<geneLocation type="plasmid" evidence="1">
    <name>I</name>
</geneLocation>
<name>A0A375HDT9_9BURK</name>
<organism evidence="1">
    <name type="scientific">Cupriavidus taiwanensis</name>
    <dbReference type="NCBI Taxonomy" id="164546"/>
    <lineage>
        <taxon>Bacteria</taxon>
        <taxon>Pseudomonadati</taxon>
        <taxon>Pseudomonadota</taxon>
        <taxon>Betaproteobacteria</taxon>
        <taxon>Burkholderiales</taxon>
        <taxon>Burkholderiaceae</taxon>
        <taxon>Cupriavidus</taxon>
    </lineage>
</organism>
<dbReference type="EMBL" id="LT984809">
    <property type="protein sequence ID" value="SPD49076.1"/>
    <property type="molecule type" value="Genomic_DNA"/>
</dbReference>
<dbReference type="RefSeq" id="WP_147298479.1">
    <property type="nucleotide sequence ID" value="NZ_LT984809.1"/>
</dbReference>
<reference evidence="1" key="1">
    <citation type="submission" date="2018-01" db="EMBL/GenBank/DDBJ databases">
        <authorList>
            <person name="Gaut B.S."/>
            <person name="Morton B.R."/>
            <person name="Clegg M.T."/>
            <person name="Duvall M.R."/>
        </authorList>
    </citation>
    <scope>NUCLEOTIDE SEQUENCE</scope>
    <source>
        <strain evidence="1">Cupriavidus taiwanensis STM 8555</strain>
    </source>
</reference>
<gene>
    <name evidence="1" type="ORF">CBM2612_P0421</name>
</gene>
<sequence>MTIDPQEIERLWSLQRAAAAAAAAALQALADHMANLPTSGVIVSQERWDQLFGSWNCANERMQDIGRALMAAHGLQD</sequence>
<dbReference type="AlphaFoldDB" id="A0A375HDT9"/>
<proteinExistence type="predicted"/>
<keyword evidence="1" id="KW-0614">Plasmid</keyword>
<evidence type="ECO:0000313" key="1">
    <source>
        <dbReference type="EMBL" id="SPD49076.1"/>
    </source>
</evidence>
<accession>A0A375HDT9</accession>